<proteinExistence type="predicted"/>
<dbReference type="Proteomes" id="UP001500967">
    <property type="component" value="Unassembled WGS sequence"/>
</dbReference>
<evidence type="ECO:0000313" key="2">
    <source>
        <dbReference type="EMBL" id="GAA0244848.1"/>
    </source>
</evidence>
<keyword evidence="1" id="KW-0812">Transmembrane</keyword>
<comment type="caution">
    <text evidence="2">The sequence shown here is derived from an EMBL/GenBank/DDBJ whole genome shotgun (WGS) entry which is preliminary data.</text>
</comment>
<accession>A0ABN0UB72</accession>
<dbReference type="EMBL" id="BAAAGX010000012">
    <property type="protein sequence ID" value="GAA0244848.1"/>
    <property type="molecule type" value="Genomic_DNA"/>
</dbReference>
<feature type="transmembrane region" description="Helical" evidence="1">
    <location>
        <begin position="78"/>
        <end position="97"/>
    </location>
</feature>
<gene>
    <name evidence="2" type="ORF">GCM10009539_32850</name>
</gene>
<protein>
    <submittedName>
        <fullName evidence="2">Uncharacterized protein</fullName>
    </submittedName>
</protein>
<keyword evidence="1" id="KW-1133">Transmembrane helix</keyword>
<keyword evidence="3" id="KW-1185">Reference proteome</keyword>
<feature type="transmembrane region" description="Helical" evidence="1">
    <location>
        <begin position="150"/>
        <end position="168"/>
    </location>
</feature>
<evidence type="ECO:0000256" key="1">
    <source>
        <dbReference type="SAM" id="Phobius"/>
    </source>
</evidence>
<name>A0ABN0UB72_9ACTN</name>
<feature type="transmembrane region" description="Helical" evidence="1">
    <location>
        <begin position="242"/>
        <end position="268"/>
    </location>
</feature>
<evidence type="ECO:0000313" key="3">
    <source>
        <dbReference type="Proteomes" id="UP001500967"/>
    </source>
</evidence>
<organism evidence="2 3">
    <name type="scientific">Cryptosporangium japonicum</name>
    <dbReference type="NCBI Taxonomy" id="80872"/>
    <lineage>
        <taxon>Bacteria</taxon>
        <taxon>Bacillati</taxon>
        <taxon>Actinomycetota</taxon>
        <taxon>Actinomycetes</taxon>
        <taxon>Cryptosporangiales</taxon>
        <taxon>Cryptosporangiaceae</taxon>
        <taxon>Cryptosporangium</taxon>
    </lineage>
</organism>
<feature type="transmembrane region" description="Helical" evidence="1">
    <location>
        <begin position="201"/>
        <end position="221"/>
    </location>
</feature>
<dbReference type="RefSeq" id="WP_344649701.1">
    <property type="nucleotide sequence ID" value="NZ_BAAAGX010000012.1"/>
</dbReference>
<feature type="transmembrane region" description="Helical" evidence="1">
    <location>
        <begin position="280"/>
        <end position="298"/>
    </location>
</feature>
<reference evidence="2 3" key="1">
    <citation type="journal article" date="2019" name="Int. J. Syst. Evol. Microbiol.">
        <title>The Global Catalogue of Microorganisms (GCM) 10K type strain sequencing project: providing services to taxonomists for standard genome sequencing and annotation.</title>
        <authorList>
            <consortium name="The Broad Institute Genomics Platform"/>
            <consortium name="The Broad Institute Genome Sequencing Center for Infectious Disease"/>
            <person name="Wu L."/>
            <person name="Ma J."/>
        </authorList>
    </citation>
    <scope>NUCLEOTIDE SEQUENCE [LARGE SCALE GENOMIC DNA]</scope>
    <source>
        <strain evidence="2 3">JCM 10425</strain>
    </source>
</reference>
<feature type="transmembrane region" description="Helical" evidence="1">
    <location>
        <begin position="50"/>
        <end position="71"/>
    </location>
</feature>
<sequence>MWILVLTAVWCVLYSLMSFAWMLGAPGFPFGAGDSRGREMGSLLASAHPVPTGLALGCGAVVAAAAAVWALRRPGRAPGVVLLVCAAALLAVVPDVRLLQNLAYSFGGYFGLVDWPVLNQVLCVLGAGLLARSALVLLRPATGDAARWLTIGRWATLVAVLAPLPYAIQRAAWNLGIPLGVSQQFVDDLAADVTAKGLPAIAAWGLVIPDLVGVLLTLGLVMRWGEVFPRWVPWLGGRPVPVWLAVVPASVVSTAVTIAGLVIIRFAVADGSVSSTAAPGLLWLPWGVALGVATYAYAERRRASVSGRLAQRGR</sequence>
<feature type="transmembrane region" description="Helical" evidence="1">
    <location>
        <begin position="117"/>
        <end position="138"/>
    </location>
</feature>
<keyword evidence="1" id="KW-0472">Membrane</keyword>